<comment type="caution">
    <text evidence="2">The sequence shown here is derived from an EMBL/GenBank/DDBJ whole genome shotgun (WGS) entry which is preliminary data.</text>
</comment>
<dbReference type="RefSeq" id="WP_032952971.1">
    <property type="nucleotide sequence ID" value="NZ_JNHM01000031.1"/>
</dbReference>
<dbReference type="GO" id="GO:0016829">
    <property type="term" value="F:lyase activity"/>
    <property type="evidence" value="ECO:0007669"/>
    <property type="project" value="UniProtKB-KW"/>
</dbReference>
<dbReference type="Proteomes" id="UP000027661">
    <property type="component" value="Unassembled WGS sequence"/>
</dbReference>
<evidence type="ECO:0000259" key="1">
    <source>
        <dbReference type="Pfam" id="PF22818"/>
    </source>
</evidence>
<dbReference type="AlphaFoldDB" id="A0A069SP40"/>
<accession>A0A069SP40</accession>
<feature type="domain" description="ApeI dehydratase-like" evidence="1">
    <location>
        <begin position="15"/>
        <end position="105"/>
    </location>
</feature>
<dbReference type="Gene3D" id="3.10.129.10">
    <property type="entry name" value="Hotdog Thioesterase"/>
    <property type="match status" value="1"/>
</dbReference>
<name>A0A069SP40_PHOVU</name>
<dbReference type="PATRIC" id="fig|1339352.3.peg.2544"/>
<organism evidence="2 3">
    <name type="scientific">Phocaeicola vulgatus str. 3975 RP4</name>
    <dbReference type="NCBI Taxonomy" id="1339352"/>
    <lineage>
        <taxon>Bacteria</taxon>
        <taxon>Pseudomonadati</taxon>
        <taxon>Bacteroidota</taxon>
        <taxon>Bacteroidia</taxon>
        <taxon>Bacteroidales</taxon>
        <taxon>Bacteroidaceae</taxon>
        <taxon>Phocaeicola</taxon>
    </lineage>
</organism>
<gene>
    <name evidence="2" type="ORF">M099_2647</name>
</gene>
<dbReference type="InterPro" id="IPR029069">
    <property type="entry name" value="HotDog_dom_sf"/>
</dbReference>
<sequence length="126" mass="14331">MLLENFYKIIHIKEREDGKQAIEIELNPGHVLYQGHFPGQPVVPGVCTLQIIKESAEQIANQPLQYVQIASSKFLSAINPLETPLLQLFIRLEETEEHLFKLQAEGICNGKEFIKLKAVLMASKYQ</sequence>
<dbReference type="InterPro" id="IPR054545">
    <property type="entry name" value="ApeI-like"/>
</dbReference>
<protein>
    <submittedName>
        <fullName evidence="2">FabA-like domain protein</fullName>
    </submittedName>
</protein>
<evidence type="ECO:0000313" key="2">
    <source>
        <dbReference type="EMBL" id="KDS53337.1"/>
    </source>
</evidence>
<dbReference type="SUPFAM" id="SSF54637">
    <property type="entry name" value="Thioesterase/thiol ester dehydrase-isomerase"/>
    <property type="match status" value="1"/>
</dbReference>
<evidence type="ECO:0000313" key="3">
    <source>
        <dbReference type="Proteomes" id="UP000027661"/>
    </source>
</evidence>
<reference evidence="2 3" key="1">
    <citation type="submission" date="2014-04" db="EMBL/GenBank/DDBJ databases">
        <authorList>
            <person name="Sears C."/>
            <person name="Carroll K."/>
            <person name="Sack B.R."/>
            <person name="Qadri F."/>
            <person name="Myers L.L."/>
            <person name="Chung G.-T."/>
            <person name="Escheverria P."/>
            <person name="Fraser C.M."/>
            <person name="Sadzewicz L."/>
            <person name="Shefchek K.A."/>
            <person name="Tallon L."/>
            <person name="Das S.P."/>
            <person name="Daugherty S."/>
            <person name="Mongodin E.F."/>
        </authorList>
    </citation>
    <scope>NUCLEOTIDE SEQUENCE [LARGE SCALE GENOMIC DNA]</scope>
    <source>
        <strain evidence="2 3">3975 RP4</strain>
    </source>
</reference>
<dbReference type="EMBL" id="JNHM01000031">
    <property type="protein sequence ID" value="KDS53337.1"/>
    <property type="molecule type" value="Genomic_DNA"/>
</dbReference>
<proteinExistence type="predicted"/>
<dbReference type="Pfam" id="PF22818">
    <property type="entry name" value="ApeI-like"/>
    <property type="match status" value="1"/>
</dbReference>